<comment type="caution">
    <text evidence="1">The sequence shown here is derived from an EMBL/GenBank/DDBJ whole genome shotgun (WGS) entry which is preliminary data.</text>
</comment>
<gene>
    <name evidence="1" type="ORF">ACFQLX_16485</name>
</gene>
<evidence type="ECO:0000313" key="2">
    <source>
        <dbReference type="Proteomes" id="UP001596413"/>
    </source>
</evidence>
<organism evidence="1 2">
    <name type="scientific">Streptomyces polyrhachis</name>
    <dbReference type="NCBI Taxonomy" id="1282885"/>
    <lineage>
        <taxon>Bacteria</taxon>
        <taxon>Bacillati</taxon>
        <taxon>Actinomycetota</taxon>
        <taxon>Actinomycetes</taxon>
        <taxon>Kitasatosporales</taxon>
        <taxon>Streptomycetaceae</taxon>
        <taxon>Streptomyces</taxon>
    </lineage>
</organism>
<reference evidence="2" key="1">
    <citation type="journal article" date="2019" name="Int. J. Syst. Evol. Microbiol.">
        <title>The Global Catalogue of Microorganisms (GCM) 10K type strain sequencing project: providing services to taxonomists for standard genome sequencing and annotation.</title>
        <authorList>
            <consortium name="The Broad Institute Genomics Platform"/>
            <consortium name="The Broad Institute Genome Sequencing Center for Infectious Disease"/>
            <person name="Wu L."/>
            <person name="Ma J."/>
        </authorList>
    </citation>
    <scope>NUCLEOTIDE SEQUENCE [LARGE SCALE GENOMIC DNA]</scope>
    <source>
        <strain evidence="2">CGMCC 1.13681</strain>
    </source>
</reference>
<dbReference type="RefSeq" id="WP_386415777.1">
    <property type="nucleotide sequence ID" value="NZ_JBHSZO010000024.1"/>
</dbReference>
<dbReference type="EMBL" id="JBHSZO010000024">
    <property type="protein sequence ID" value="MFC7219748.1"/>
    <property type="molecule type" value="Genomic_DNA"/>
</dbReference>
<sequence length="97" mass="10687">MATNTARRQAPLKVDPAIDELIASGANFLGMTKKDLVAEAVQFYLDARREEMRRRMQDLMTRLDGTRASRVALLAGLSREELDAVGGVDETEHRAAG</sequence>
<keyword evidence="2" id="KW-1185">Reference proteome</keyword>
<accession>A0ABW2GG90</accession>
<dbReference type="Proteomes" id="UP001596413">
    <property type="component" value="Unassembled WGS sequence"/>
</dbReference>
<name>A0ABW2GG90_9ACTN</name>
<proteinExistence type="predicted"/>
<evidence type="ECO:0000313" key="1">
    <source>
        <dbReference type="EMBL" id="MFC7219748.1"/>
    </source>
</evidence>
<protein>
    <submittedName>
        <fullName evidence="1">Uncharacterized protein</fullName>
    </submittedName>
</protein>